<dbReference type="AlphaFoldDB" id="H3KGJ5"/>
<keyword evidence="3" id="KW-1185">Reference proteome</keyword>
<evidence type="ECO:0000256" key="1">
    <source>
        <dbReference type="SAM" id="MobiDB-lite"/>
    </source>
</evidence>
<protein>
    <submittedName>
        <fullName evidence="2">Uncharacterized protein</fullName>
    </submittedName>
</protein>
<evidence type="ECO:0000313" key="3">
    <source>
        <dbReference type="Proteomes" id="UP000004956"/>
    </source>
</evidence>
<dbReference type="EMBL" id="AFBQ01000282">
    <property type="protein sequence ID" value="EHY30771.1"/>
    <property type="molecule type" value="Genomic_DNA"/>
</dbReference>
<feature type="compositionally biased region" description="Basic residues" evidence="1">
    <location>
        <begin position="27"/>
        <end position="47"/>
    </location>
</feature>
<gene>
    <name evidence="2" type="ORF">HMPREF9440_01874</name>
</gene>
<name>H3KGJ5_9BURK</name>
<accession>H3KGJ5</accession>
<organism evidence="2 3">
    <name type="scientific">Sutterella parvirubra YIT 11816</name>
    <dbReference type="NCBI Taxonomy" id="762967"/>
    <lineage>
        <taxon>Bacteria</taxon>
        <taxon>Pseudomonadati</taxon>
        <taxon>Pseudomonadota</taxon>
        <taxon>Betaproteobacteria</taxon>
        <taxon>Burkholderiales</taxon>
        <taxon>Sutterellaceae</taxon>
        <taxon>Sutterella</taxon>
    </lineage>
</organism>
<comment type="caution">
    <text evidence="2">The sequence shown here is derived from an EMBL/GenBank/DDBJ whole genome shotgun (WGS) entry which is preliminary data.</text>
</comment>
<evidence type="ECO:0000313" key="2">
    <source>
        <dbReference type="EMBL" id="EHY30771.1"/>
    </source>
</evidence>
<sequence length="47" mass="5207">MLQHHGISIEDGPAEAARTGPPLLGKSVRRREKKCALRGRSPRIFGR</sequence>
<proteinExistence type="predicted"/>
<feature type="region of interest" description="Disordered" evidence="1">
    <location>
        <begin position="1"/>
        <end position="47"/>
    </location>
</feature>
<dbReference type="HOGENOM" id="CLU_3174046_0_0_4"/>
<dbReference type="Proteomes" id="UP000004956">
    <property type="component" value="Unassembled WGS sequence"/>
</dbReference>
<dbReference type="PATRIC" id="fig|762967.3.peg.1479"/>
<reference evidence="2 3" key="1">
    <citation type="submission" date="2011-11" db="EMBL/GenBank/DDBJ databases">
        <authorList>
            <person name="Weinstock G."/>
            <person name="Sodergren E."/>
            <person name="Clifton S."/>
            <person name="Fulton L."/>
            <person name="Fulton B."/>
            <person name="Courtney L."/>
            <person name="Fronick C."/>
            <person name="Harrison M."/>
            <person name="Strong C."/>
            <person name="Farmer C."/>
            <person name="Delahaunty K."/>
            <person name="Markovic C."/>
            <person name="Hall O."/>
            <person name="Minx P."/>
            <person name="Tomlinson C."/>
            <person name="Mitreva M."/>
            <person name="Hou S."/>
            <person name="Chen J."/>
            <person name="Wollam A."/>
            <person name="Pepin K.H."/>
            <person name="Johnson M."/>
            <person name="Bhonagiri V."/>
            <person name="Zhang X."/>
            <person name="Suruliraj S."/>
            <person name="Warren W."/>
            <person name="Chinwalla A."/>
            <person name="Mardis E.R."/>
            <person name="Wilson R.K."/>
        </authorList>
    </citation>
    <scope>NUCLEOTIDE SEQUENCE [LARGE SCALE GENOMIC DNA]</scope>
    <source>
        <strain evidence="2 3">YIT 11816</strain>
    </source>
</reference>